<dbReference type="RefSeq" id="WP_006229255.1">
    <property type="nucleotide sequence ID" value="NZ_JAKJTK010000017.1"/>
</dbReference>
<sequence length="109" mass="12625">MSNIIAFPVKEQPKELSPLEVVVEQELLDIGADPMMARVIVERMEKFLVLASFEFDMTMSVSKECVDEMRESVFPAITKMETNIKDAMNELMTERVLHEIQLYRLEQQA</sequence>
<protein>
    <submittedName>
        <fullName evidence="1">Uncharacterized protein</fullName>
    </submittedName>
</protein>
<accession>A0A2T3L7G6</accession>
<dbReference type="Proteomes" id="UP000241803">
    <property type="component" value="Unassembled WGS sequence"/>
</dbReference>
<proteinExistence type="predicted"/>
<keyword evidence="2" id="KW-1185">Reference proteome</keyword>
<organism evidence="1 2">
    <name type="scientific">Photobacterium indicum</name>
    <dbReference type="NCBI Taxonomy" id="81447"/>
    <lineage>
        <taxon>Bacteria</taxon>
        <taxon>Pseudomonadati</taxon>
        <taxon>Pseudomonadota</taxon>
        <taxon>Gammaproteobacteria</taxon>
        <taxon>Vibrionales</taxon>
        <taxon>Vibrionaceae</taxon>
        <taxon>Photobacterium</taxon>
    </lineage>
</organism>
<reference evidence="1 2" key="1">
    <citation type="submission" date="2018-03" db="EMBL/GenBank/DDBJ databases">
        <title>Whole genome sequencing of Histamine producing bacteria.</title>
        <authorList>
            <person name="Butler K."/>
        </authorList>
    </citation>
    <scope>NUCLEOTIDE SEQUENCE [LARGE SCALE GENOMIC DNA]</scope>
    <source>
        <strain evidence="1 2">ATCC 19614</strain>
    </source>
</reference>
<evidence type="ECO:0000313" key="1">
    <source>
        <dbReference type="EMBL" id="PSV46319.1"/>
    </source>
</evidence>
<dbReference type="AlphaFoldDB" id="A0A2T3L7G6"/>
<gene>
    <name evidence="1" type="ORF">C9J47_15855</name>
</gene>
<comment type="caution">
    <text evidence="1">The sequence shown here is derived from an EMBL/GenBank/DDBJ whole genome shotgun (WGS) entry which is preliminary data.</text>
</comment>
<evidence type="ECO:0000313" key="2">
    <source>
        <dbReference type="Proteomes" id="UP000241803"/>
    </source>
</evidence>
<name>A0A2T3L7G6_9GAMM</name>
<dbReference type="EMBL" id="PYOC01000005">
    <property type="protein sequence ID" value="PSV46319.1"/>
    <property type="molecule type" value="Genomic_DNA"/>
</dbReference>